<gene>
    <name evidence="2" type="ORF">AC579_7702</name>
</gene>
<evidence type="ECO:0000313" key="3">
    <source>
        <dbReference type="Proteomes" id="UP000073492"/>
    </source>
</evidence>
<sequence length="377" mass="42767">MAIEGPAQPSQARKIDRINSLRRKYMRKFAIVDEVGGSPSTPIMTLPSSSAAQATETPTCAAQTTTPETVANGDITEARFISTTAEISQSPYDVATKTAPASQSPAQMQRRDSKTAPTLESAALPTPPASTTDKPEKISSCAQIVVFGTAELFETILLELRIQNILVNASRVCREWKRKIDGSRRLQEALYFRPLPGAPVEPRGEHLYEKRKRLPGEGRIKAIEVLENPLMPRVRRIFEKWDKFRSMKGKTGETAAQRCRRIARENAFTSSEASWRRMLAYQPPVLNLDFEHDTWINIDAIENRRGLTMRDTAGDGYVYWRIGCHPITDLYRNMRSYKRARNVRRLEYDAKDEPEHSYGWEARCVQDWELDSDEESG</sequence>
<name>A0A139ITS9_9PEZI</name>
<evidence type="ECO:0000313" key="2">
    <source>
        <dbReference type="EMBL" id="KXT18151.1"/>
    </source>
</evidence>
<proteinExistence type="predicted"/>
<dbReference type="STRING" id="113226.A0A139ITS9"/>
<protein>
    <recommendedName>
        <fullName evidence="4">F-box domain-containing protein</fullName>
    </recommendedName>
</protein>
<dbReference type="EMBL" id="LFZO01000010">
    <property type="protein sequence ID" value="KXT18151.1"/>
    <property type="molecule type" value="Genomic_DNA"/>
</dbReference>
<reference evidence="2 3" key="1">
    <citation type="submission" date="2015-07" db="EMBL/GenBank/DDBJ databases">
        <title>Comparative genomics of the Sigatoka disease complex on banana suggests a link between parallel evolutionary changes in Pseudocercospora fijiensis and Pseudocercospora eumusae and increased virulence on the banana host.</title>
        <authorList>
            <person name="Chang T.-C."/>
            <person name="Salvucci A."/>
            <person name="Crous P.W."/>
            <person name="Stergiopoulos I."/>
        </authorList>
    </citation>
    <scope>NUCLEOTIDE SEQUENCE [LARGE SCALE GENOMIC DNA]</scope>
    <source>
        <strain evidence="2 3">CBS 116634</strain>
    </source>
</reference>
<feature type="region of interest" description="Disordered" evidence="1">
    <location>
        <begin position="91"/>
        <end position="135"/>
    </location>
</feature>
<dbReference type="Proteomes" id="UP000073492">
    <property type="component" value="Unassembled WGS sequence"/>
</dbReference>
<keyword evidence="3" id="KW-1185">Reference proteome</keyword>
<organism evidence="2 3">
    <name type="scientific">Pseudocercospora musae</name>
    <dbReference type="NCBI Taxonomy" id="113226"/>
    <lineage>
        <taxon>Eukaryota</taxon>
        <taxon>Fungi</taxon>
        <taxon>Dikarya</taxon>
        <taxon>Ascomycota</taxon>
        <taxon>Pezizomycotina</taxon>
        <taxon>Dothideomycetes</taxon>
        <taxon>Dothideomycetidae</taxon>
        <taxon>Mycosphaerellales</taxon>
        <taxon>Mycosphaerellaceae</taxon>
        <taxon>Pseudocercospora</taxon>
    </lineage>
</organism>
<accession>A0A139ITS9</accession>
<evidence type="ECO:0000256" key="1">
    <source>
        <dbReference type="SAM" id="MobiDB-lite"/>
    </source>
</evidence>
<dbReference type="OrthoDB" id="3646734at2759"/>
<dbReference type="AlphaFoldDB" id="A0A139ITS9"/>
<evidence type="ECO:0008006" key="4">
    <source>
        <dbReference type="Google" id="ProtNLM"/>
    </source>
</evidence>
<comment type="caution">
    <text evidence="2">The sequence shown here is derived from an EMBL/GenBank/DDBJ whole genome shotgun (WGS) entry which is preliminary data.</text>
</comment>